<dbReference type="PANTHER" id="PTHR24351">
    <property type="entry name" value="RIBOSOMAL PROTEIN S6 KINASE"/>
    <property type="match status" value="1"/>
</dbReference>
<keyword evidence="1" id="KW-0723">Serine/threonine-protein kinase</keyword>
<dbReference type="InterPro" id="IPR017892">
    <property type="entry name" value="Pkinase_C"/>
</dbReference>
<dbReference type="Pfam" id="PF00433">
    <property type="entry name" value="Pkinase_C"/>
    <property type="match status" value="1"/>
</dbReference>
<keyword evidence="5" id="KW-0067">ATP-binding</keyword>
<proteinExistence type="predicted"/>
<feature type="domain" description="AGC-kinase C-terminal" evidence="6">
    <location>
        <begin position="65"/>
        <end position="136"/>
    </location>
</feature>
<evidence type="ECO:0000259" key="6">
    <source>
        <dbReference type="PROSITE" id="PS51285"/>
    </source>
</evidence>
<evidence type="ECO:0000256" key="1">
    <source>
        <dbReference type="ARBA" id="ARBA00022527"/>
    </source>
</evidence>
<evidence type="ECO:0000313" key="8">
    <source>
        <dbReference type="Proteomes" id="UP001434883"/>
    </source>
</evidence>
<comment type="caution">
    <text evidence="7">The sequence shown here is derived from an EMBL/GenBank/DDBJ whole genome shotgun (WGS) entry which is preliminary data.</text>
</comment>
<keyword evidence="2" id="KW-0808">Transferase</keyword>
<protein>
    <recommendedName>
        <fullName evidence="6">AGC-kinase C-terminal domain-containing protein</fullName>
    </recommendedName>
</protein>
<dbReference type="Proteomes" id="UP001434883">
    <property type="component" value="Unassembled WGS sequence"/>
</dbReference>
<evidence type="ECO:0000256" key="4">
    <source>
        <dbReference type="ARBA" id="ARBA00022777"/>
    </source>
</evidence>
<evidence type="ECO:0000256" key="2">
    <source>
        <dbReference type="ARBA" id="ARBA00022679"/>
    </source>
</evidence>
<evidence type="ECO:0000256" key="5">
    <source>
        <dbReference type="ARBA" id="ARBA00022840"/>
    </source>
</evidence>
<sequence length="138" mass="15836">MIAHETLQRSYDEMSEMMLSVIMLAAVAELDIYLSCVSFRNDPKERLGCHPQTGFADINGHPFFRNVDWDLLEQKQVVPPFKPNISGEFGLDNFDAQFTNEPIQLTPDDEDIVRKIDQSEFEGFEYINPLLMSAEECV</sequence>
<dbReference type="InterPro" id="IPR011009">
    <property type="entry name" value="Kinase-like_dom_sf"/>
</dbReference>
<dbReference type="SMART" id="SM00133">
    <property type="entry name" value="S_TK_X"/>
    <property type="match status" value="1"/>
</dbReference>
<dbReference type="InterPro" id="IPR000961">
    <property type="entry name" value="AGC-kinase_C"/>
</dbReference>
<evidence type="ECO:0000313" key="7">
    <source>
        <dbReference type="EMBL" id="MEQ2196292.1"/>
    </source>
</evidence>
<dbReference type="PROSITE" id="PS51285">
    <property type="entry name" value="AGC_KINASE_CTER"/>
    <property type="match status" value="1"/>
</dbReference>
<dbReference type="EMBL" id="JAHRIN010016821">
    <property type="protein sequence ID" value="MEQ2196292.1"/>
    <property type="molecule type" value="Genomic_DNA"/>
</dbReference>
<reference evidence="7 8" key="1">
    <citation type="submission" date="2021-06" db="EMBL/GenBank/DDBJ databases">
        <authorList>
            <person name="Palmer J.M."/>
        </authorList>
    </citation>
    <scope>NUCLEOTIDE SEQUENCE [LARGE SCALE GENOMIC DNA]</scope>
    <source>
        <strain evidence="7 8">XC_2019</strain>
        <tissue evidence="7">Muscle</tissue>
    </source>
</reference>
<gene>
    <name evidence="7" type="ORF">XENOCAPTIV_004836</name>
</gene>
<accession>A0ABV0QKC8</accession>
<dbReference type="Gene3D" id="1.10.510.10">
    <property type="entry name" value="Transferase(Phosphotransferase) domain 1"/>
    <property type="match status" value="1"/>
</dbReference>
<name>A0ABV0QKC8_9TELE</name>
<keyword evidence="3" id="KW-0547">Nucleotide-binding</keyword>
<keyword evidence="4" id="KW-0418">Kinase</keyword>
<dbReference type="Gene3D" id="3.30.200.20">
    <property type="entry name" value="Phosphorylase Kinase, domain 1"/>
    <property type="match status" value="1"/>
</dbReference>
<evidence type="ECO:0000256" key="3">
    <source>
        <dbReference type="ARBA" id="ARBA00022741"/>
    </source>
</evidence>
<organism evidence="7 8">
    <name type="scientific">Xenoophorus captivus</name>
    <dbReference type="NCBI Taxonomy" id="1517983"/>
    <lineage>
        <taxon>Eukaryota</taxon>
        <taxon>Metazoa</taxon>
        <taxon>Chordata</taxon>
        <taxon>Craniata</taxon>
        <taxon>Vertebrata</taxon>
        <taxon>Euteleostomi</taxon>
        <taxon>Actinopterygii</taxon>
        <taxon>Neopterygii</taxon>
        <taxon>Teleostei</taxon>
        <taxon>Neoteleostei</taxon>
        <taxon>Acanthomorphata</taxon>
        <taxon>Ovalentaria</taxon>
        <taxon>Atherinomorphae</taxon>
        <taxon>Cyprinodontiformes</taxon>
        <taxon>Goodeidae</taxon>
        <taxon>Xenoophorus</taxon>
    </lineage>
</organism>
<keyword evidence="8" id="KW-1185">Reference proteome</keyword>
<dbReference type="SUPFAM" id="SSF56112">
    <property type="entry name" value="Protein kinase-like (PK-like)"/>
    <property type="match status" value="1"/>
</dbReference>